<feature type="region of interest" description="Disordered" evidence="2">
    <location>
        <begin position="203"/>
        <end position="570"/>
    </location>
</feature>
<keyword evidence="4" id="KW-1185">Reference proteome</keyword>
<feature type="compositionally biased region" description="Acidic residues" evidence="2">
    <location>
        <begin position="371"/>
        <end position="404"/>
    </location>
</feature>
<feature type="compositionally biased region" description="Low complexity" evidence="2">
    <location>
        <begin position="1"/>
        <end position="15"/>
    </location>
</feature>
<feature type="coiled-coil region" evidence="1">
    <location>
        <begin position="625"/>
        <end position="659"/>
    </location>
</feature>
<feature type="region of interest" description="Disordered" evidence="2">
    <location>
        <begin position="1"/>
        <end position="88"/>
    </location>
</feature>
<dbReference type="GeneID" id="18880344"/>
<feature type="compositionally biased region" description="Basic and acidic residues" evidence="2">
    <location>
        <begin position="410"/>
        <end position="419"/>
    </location>
</feature>
<evidence type="ECO:0000313" key="4">
    <source>
        <dbReference type="Proteomes" id="UP000054196"/>
    </source>
</evidence>
<proteinExistence type="predicted"/>
<feature type="compositionally biased region" description="Acidic residues" evidence="2">
    <location>
        <begin position="478"/>
        <end position="487"/>
    </location>
</feature>
<evidence type="ECO:0000256" key="1">
    <source>
        <dbReference type="SAM" id="Coils"/>
    </source>
</evidence>
<evidence type="ECO:0000313" key="3">
    <source>
        <dbReference type="EMBL" id="EIN03440.1"/>
    </source>
</evidence>
<feature type="compositionally biased region" description="Pro residues" evidence="2">
    <location>
        <begin position="213"/>
        <end position="227"/>
    </location>
</feature>
<feature type="compositionally biased region" description="Basic and acidic residues" evidence="2">
    <location>
        <begin position="522"/>
        <end position="541"/>
    </location>
</feature>
<dbReference type="Proteomes" id="UP000054196">
    <property type="component" value="Unassembled WGS sequence"/>
</dbReference>
<gene>
    <name evidence="3" type="ORF">PUNSTDRAFT_139549</name>
</gene>
<accession>R7RZ93</accession>
<feature type="compositionally biased region" description="Basic and acidic residues" evidence="2">
    <location>
        <begin position="1143"/>
        <end position="1162"/>
    </location>
</feature>
<dbReference type="HOGENOM" id="CLU_249687_0_0_1"/>
<feature type="compositionally biased region" description="Polar residues" evidence="2">
    <location>
        <begin position="1471"/>
        <end position="1480"/>
    </location>
</feature>
<organism evidence="3 4">
    <name type="scientific">Punctularia strigosozonata (strain HHB-11173)</name>
    <name type="common">White-rot fungus</name>
    <dbReference type="NCBI Taxonomy" id="741275"/>
    <lineage>
        <taxon>Eukaryota</taxon>
        <taxon>Fungi</taxon>
        <taxon>Dikarya</taxon>
        <taxon>Basidiomycota</taxon>
        <taxon>Agaricomycotina</taxon>
        <taxon>Agaricomycetes</taxon>
        <taxon>Corticiales</taxon>
        <taxon>Punctulariaceae</taxon>
        <taxon>Punctularia</taxon>
    </lineage>
</organism>
<dbReference type="eggNOG" id="ENOG502QQGX">
    <property type="taxonomic scope" value="Eukaryota"/>
</dbReference>
<feature type="region of interest" description="Disordered" evidence="2">
    <location>
        <begin position="1143"/>
        <end position="1190"/>
    </location>
</feature>
<name>R7RZ93_PUNST</name>
<dbReference type="EMBL" id="JH687565">
    <property type="protein sequence ID" value="EIN03440.1"/>
    <property type="molecule type" value="Genomic_DNA"/>
</dbReference>
<dbReference type="OrthoDB" id="3066724at2759"/>
<reference evidence="4" key="1">
    <citation type="journal article" date="2012" name="Science">
        <title>The Paleozoic origin of enzymatic lignin decomposition reconstructed from 31 fungal genomes.</title>
        <authorList>
            <person name="Floudas D."/>
            <person name="Binder M."/>
            <person name="Riley R."/>
            <person name="Barry K."/>
            <person name="Blanchette R.A."/>
            <person name="Henrissat B."/>
            <person name="Martinez A.T."/>
            <person name="Otillar R."/>
            <person name="Spatafora J.W."/>
            <person name="Yadav J.S."/>
            <person name="Aerts A."/>
            <person name="Benoit I."/>
            <person name="Boyd A."/>
            <person name="Carlson A."/>
            <person name="Copeland A."/>
            <person name="Coutinho P.M."/>
            <person name="de Vries R.P."/>
            <person name="Ferreira P."/>
            <person name="Findley K."/>
            <person name="Foster B."/>
            <person name="Gaskell J."/>
            <person name="Glotzer D."/>
            <person name="Gorecki P."/>
            <person name="Heitman J."/>
            <person name="Hesse C."/>
            <person name="Hori C."/>
            <person name="Igarashi K."/>
            <person name="Jurgens J.A."/>
            <person name="Kallen N."/>
            <person name="Kersten P."/>
            <person name="Kohler A."/>
            <person name="Kuees U."/>
            <person name="Kumar T.K.A."/>
            <person name="Kuo A."/>
            <person name="LaButti K."/>
            <person name="Larrondo L.F."/>
            <person name="Lindquist E."/>
            <person name="Ling A."/>
            <person name="Lombard V."/>
            <person name="Lucas S."/>
            <person name="Lundell T."/>
            <person name="Martin R."/>
            <person name="McLaughlin D.J."/>
            <person name="Morgenstern I."/>
            <person name="Morin E."/>
            <person name="Murat C."/>
            <person name="Nagy L.G."/>
            <person name="Nolan M."/>
            <person name="Ohm R.A."/>
            <person name="Patyshakuliyeva A."/>
            <person name="Rokas A."/>
            <person name="Ruiz-Duenas F.J."/>
            <person name="Sabat G."/>
            <person name="Salamov A."/>
            <person name="Samejima M."/>
            <person name="Schmutz J."/>
            <person name="Slot J.C."/>
            <person name="St John F."/>
            <person name="Stenlid J."/>
            <person name="Sun H."/>
            <person name="Sun S."/>
            <person name="Syed K."/>
            <person name="Tsang A."/>
            <person name="Wiebenga A."/>
            <person name="Young D."/>
            <person name="Pisabarro A."/>
            <person name="Eastwood D.C."/>
            <person name="Martin F."/>
            <person name="Cullen D."/>
            <person name="Grigoriev I.V."/>
            <person name="Hibbett D.S."/>
        </authorList>
    </citation>
    <scope>NUCLEOTIDE SEQUENCE [LARGE SCALE GENOMIC DNA]</scope>
    <source>
        <strain evidence="4">HHB-11173 SS5</strain>
    </source>
</reference>
<feature type="compositionally biased region" description="Acidic residues" evidence="2">
    <location>
        <begin position="446"/>
        <end position="458"/>
    </location>
</feature>
<feature type="compositionally biased region" description="Basic and acidic residues" evidence="2">
    <location>
        <begin position="54"/>
        <end position="63"/>
    </location>
</feature>
<dbReference type="KEGG" id="psq:PUNSTDRAFT_139549"/>
<feature type="compositionally biased region" description="Acidic residues" evidence="2">
    <location>
        <begin position="508"/>
        <end position="521"/>
    </location>
</feature>
<feature type="compositionally biased region" description="Basic and acidic residues" evidence="2">
    <location>
        <begin position="1454"/>
        <end position="1463"/>
    </location>
</feature>
<feature type="compositionally biased region" description="Basic and acidic residues" evidence="2">
    <location>
        <begin position="341"/>
        <end position="355"/>
    </location>
</feature>
<feature type="compositionally biased region" description="Basic and acidic residues" evidence="2">
    <location>
        <begin position="561"/>
        <end position="570"/>
    </location>
</feature>
<feature type="region of interest" description="Disordered" evidence="2">
    <location>
        <begin position="1454"/>
        <end position="1480"/>
    </location>
</feature>
<feature type="compositionally biased region" description="Acidic residues" evidence="2">
    <location>
        <begin position="278"/>
        <end position="293"/>
    </location>
</feature>
<evidence type="ECO:0000256" key="2">
    <source>
        <dbReference type="SAM" id="MobiDB-lite"/>
    </source>
</evidence>
<sequence length="1480" mass="164586">MQTTSSGSPGGPSVPMDATIPHTAPDGPRSKEMTLSGSPGDTSVPMDATTSHMAPDDSRRKEMPLSGSSSSGLRPVVLPGADHDRDSRQLLDPMKGLQARAKAALSLFNSVLSDPLPAHGPENATSNYDPSAIINTFQSTIATAMATADALQPLSNPEFAIPSRPPPSGKRLVFDGVELAPLASIRGARDSPGNPFRTINTVTAFDDRGSVPTSPPGLPPSSPPRSSPSPRSRVTIEDVDDEDDLPLPSPDQMSTRSRVVMEDLDDFIDGEPMPDLIECPEDESAAESEDEDDGHYPKAPTSRTAHFGNHWEVDGGGRVVDYDELTEDYKRPTGTRGRVRKAADTDEEHGHDADSRGATPLELPRRHREELDQDSGMEVYEEPMHDDDVDEDDDSNNEDDDNNDELMQTRSDRRRRESAKNVGHSAEDGSEASGSDWGDDRSGAEGSDEEAEDADEDEPAKKKGRRAREAKKSKNVGDQDEVSEGDEEQAKKKSRKAHEAKKSKNVGDQDEGSDGNEEGDEEPAKKKGRTAREAKKSKNVGDEDDVRGTSKKKKSSQTGSIRREHQEMIDEFKDKTDQFVSKMAKLTKKSPALIAQMLRPNVPQQHRARNIWDIFSSWYAKEQPKRNDESRAQFMERLRKEYQRQIQHIEDKEKREEAIQKYLDWRGDLEADYLDRLSQTGGLKQEFNRGVAEVNNIARHLYHSLGLHVFGYVIDAHGPCGFTMFGGSPEWEEIKKLYVKDHFGTMANYQAVIRVIELRKAGLAVPELPLPTRNGYQIPVQNEGESPRDYEHRTFKYLMKQKCVENGVVIETYRFPWAKILEFLAANSLRIVNMHPHFVLKKKPKGGYGFNFRGENVDVTIRQIVEPFLSENALGSKFSLEPWSDEEYAKAWNRKADLPLILGWPLTDEEPTIVFNERKQCVMYRLDQTLYYKKQLALELRADKAISKAIKASMANKKATELDAQGLYKMDDDGSDIDDGDMANDGDVANDGYVYDADEAAEYAAVHDEWAAAYATGPFAGEEAELPNIAQEDGEDFASARDDDAASWGNGVDAYESAGVEYSVDEVGGDIADTQHYWDGEEFQYEGEHEYDEEAPLATSGHVYEVPPDARALSNLTTRGVINGGHNDDELMNSAYRVAEGGHPLERVSRQPHGDQHYNPEGRRRRITLTQSDEEPQPRFKRRKVTGTMESSIQPMAPRNIEQRPVRGRQTNEEYGASRPNLAVVHTDYARTSPDSSDLWWCRIRASVVKIQQFVYHSLKRCTDRCAPTVKSHVCVAQRTVRLSANCLAPTVAQHVHTARRTVSLNADRVTSTAGQRVRTARRTVQFDVDCLAHVVGQRARTAQRTVRTGTNHLAPTVAQRVRTARRTVPLGDHRLAPTVAQRVRTARRTIPLGAHRRAPSVAQCAGMDQCAVRFNANHLAPPTAGQRVHTARCTVQFDADRLAHVVREAAFPRDAGSSERIIKRSGPSEAETTTGQLKA</sequence>
<dbReference type="RefSeq" id="XP_007389326.1">
    <property type="nucleotide sequence ID" value="XM_007389264.1"/>
</dbReference>
<keyword evidence="1" id="KW-0175">Coiled coil</keyword>
<protein>
    <submittedName>
        <fullName evidence="3">Uncharacterized protein</fullName>
    </submittedName>
</protein>